<dbReference type="SMART" id="SM00052">
    <property type="entry name" value="EAL"/>
    <property type="match status" value="1"/>
</dbReference>
<sequence>MSASALLEAAEHAHECALSKGLGATCDLLDTRLGGESGDAELLSEVTHALENGQITAWYQPQLCTDSGEISGFEALARWEHPKRGVVSPGSFLPIIERAGLSHRLAQVILTHALSAVRAWDRAGLKIPSVGVNFSSRELRNPHLAEQLRWELDRFELSPDRLTVEVLESVISESHDDVISTNLRAISAMGCRIDLDDFGTGATSILNIRRFGVSRIKIDRRLVMGLDKDKDQRDMISALLAMAERLAVDTLGEGVESKEEHLLLSQLGCGHVQGFSIARPMPLGDTLTWAADQESAAVAARELSITPVRGRLQDR</sequence>
<reference evidence="2 3" key="1">
    <citation type="submission" date="2019-12" db="EMBL/GenBank/DDBJ databases">
        <authorList>
            <person name="Lee S.D."/>
        </authorList>
    </citation>
    <scope>NUCLEOTIDE SEQUENCE [LARGE SCALE GENOMIC DNA]</scope>
    <source>
        <strain evidence="2 3">GH1-50</strain>
    </source>
</reference>
<dbReference type="PANTHER" id="PTHR33121">
    <property type="entry name" value="CYCLIC DI-GMP PHOSPHODIESTERASE PDEF"/>
    <property type="match status" value="1"/>
</dbReference>
<comment type="caution">
    <text evidence="2">The sequence shown here is derived from an EMBL/GenBank/DDBJ whole genome shotgun (WGS) entry which is preliminary data.</text>
</comment>
<reference evidence="2 3" key="2">
    <citation type="submission" date="2020-03" db="EMBL/GenBank/DDBJ databases">
        <title>Kangsaoukella pontilimi gen. nov., sp. nov., a new member of the family Rhodobacteraceae isolated from a tidal mudflat.</title>
        <authorList>
            <person name="Kim I.S."/>
        </authorList>
    </citation>
    <scope>NUCLEOTIDE SEQUENCE [LARGE SCALE GENOMIC DNA]</scope>
    <source>
        <strain evidence="2 3">GH1-50</strain>
    </source>
</reference>
<dbReference type="Proteomes" id="UP000480350">
    <property type="component" value="Unassembled WGS sequence"/>
</dbReference>
<organism evidence="2 3">
    <name type="scientific">Kangsaoukella pontilimi</name>
    <dbReference type="NCBI Taxonomy" id="2691042"/>
    <lineage>
        <taxon>Bacteria</taxon>
        <taxon>Pseudomonadati</taxon>
        <taxon>Pseudomonadota</taxon>
        <taxon>Alphaproteobacteria</taxon>
        <taxon>Rhodobacterales</taxon>
        <taxon>Paracoccaceae</taxon>
        <taxon>Kangsaoukella</taxon>
    </lineage>
</organism>
<dbReference type="Pfam" id="PF00563">
    <property type="entry name" value="EAL"/>
    <property type="match status" value="1"/>
</dbReference>
<keyword evidence="3" id="KW-1185">Reference proteome</keyword>
<evidence type="ECO:0000259" key="1">
    <source>
        <dbReference type="PROSITE" id="PS50883"/>
    </source>
</evidence>
<dbReference type="SUPFAM" id="SSF141868">
    <property type="entry name" value="EAL domain-like"/>
    <property type="match status" value="1"/>
</dbReference>
<dbReference type="PANTHER" id="PTHR33121:SF70">
    <property type="entry name" value="SIGNALING PROTEIN YKOW"/>
    <property type="match status" value="1"/>
</dbReference>
<name>A0A7C9IQE2_9RHOB</name>
<proteinExistence type="predicted"/>
<protein>
    <submittedName>
        <fullName evidence="2">EAL domain-containing protein</fullName>
    </submittedName>
</protein>
<dbReference type="EMBL" id="WUPT01000001">
    <property type="protein sequence ID" value="MXQ06266.1"/>
    <property type="molecule type" value="Genomic_DNA"/>
</dbReference>
<dbReference type="AlphaFoldDB" id="A0A7C9IQE2"/>
<evidence type="ECO:0000313" key="2">
    <source>
        <dbReference type="EMBL" id="MXQ06266.1"/>
    </source>
</evidence>
<dbReference type="Gene3D" id="3.20.20.450">
    <property type="entry name" value="EAL domain"/>
    <property type="match status" value="1"/>
</dbReference>
<dbReference type="InterPro" id="IPR050706">
    <property type="entry name" value="Cyclic-di-GMP_PDE-like"/>
</dbReference>
<dbReference type="InterPro" id="IPR001633">
    <property type="entry name" value="EAL_dom"/>
</dbReference>
<feature type="domain" description="EAL" evidence="1">
    <location>
        <begin position="39"/>
        <end position="294"/>
    </location>
</feature>
<gene>
    <name evidence="2" type="ORF">GQ651_00255</name>
</gene>
<dbReference type="InterPro" id="IPR035919">
    <property type="entry name" value="EAL_sf"/>
</dbReference>
<evidence type="ECO:0000313" key="3">
    <source>
        <dbReference type="Proteomes" id="UP000480350"/>
    </source>
</evidence>
<dbReference type="CDD" id="cd01948">
    <property type="entry name" value="EAL"/>
    <property type="match status" value="1"/>
</dbReference>
<dbReference type="PROSITE" id="PS50883">
    <property type="entry name" value="EAL"/>
    <property type="match status" value="1"/>
</dbReference>
<accession>A0A7C9IQE2</accession>
<dbReference type="GO" id="GO:0071111">
    <property type="term" value="F:cyclic-guanylate-specific phosphodiesterase activity"/>
    <property type="evidence" value="ECO:0007669"/>
    <property type="project" value="InterPro"/>
</dbReference>